<dbReference type="Proteomes" id="UP000053611">
    <property type="component" value="Unassembled WGS sequence"/>
</dbReference>
<evidence type="ECO:0000313" key="3">
    <source>
        <dbReference type="Proteomes" id="UP000053611"/>
    </source>
</evidence>
<name>A0A0J0XSD1_9TREE</name>
<dbReference type="RefSeq" id="XP_018280463.1">
    <property type="nucleotide sequence ID" value="XM_018425245.1"/>
</dbReference>
<reference evidence="2 3" key="1">
    <citation type="submission" date="2015-03" db="EMBL/GenBank/DDBJ databases">
        <title>Genomics and transcriptomics of the oil-accumulating basidiomycete yeast T. oleaginosus allow insights into substrate utilization and the diverse evolutionary trajectories of mating systems in fungi.</title>
        <authorList>
            <consortium name="DOE Joint Genome Institute"/>
            <person name="Kourist R."/>
            <person name="Kracht O."/>
            <person name="Bracharz F."/>
            <person name="Lipzen A."/>
            <person name="Nolan M."/>
            <person name="Ohm R."/>
            <person name="Grigoriev I."/>
            <person name="Sun S."/>
            <person name="Heitman J."/>
            <person name="Bruck T."/>
            <person name="Nowrousian M."/>
        </authorList>
    </citation>
    <scope>NUCLEOTIDE SEQUENCE [LARGE SCALE GENOMIC DNA]</scope>
    <source>
        <strain evidence="2 3">IBC0246</strain>
    </source>
</reference>
<accession>A0A0J0XSD1</accession>
<proteinExistence type="predicted"/>
<feature type="compositionally biased region" description="Basic and acidic residues" evidence="1">
    <location>
        <begin position="29"/>
        <end position="38"/>
    </location>
</feature>
<dbReference type="AlphaFoldDB" id="A0A0J0XSD1"/>
<protein>
    <submittedName>
        <fullName evidence="2">Uncharacterized protein</fullName>
    </submittedName>
</protein>
<dbReference type="GeneID" id="28985848"/>
<gene>
    <name evidence="2" type="ORF">CC85DRAFT_300894</name>
</gene>
<organism evidence="2 3">
    <name type="scientific">Cutaneotrichosporon oleaginosum</name>
    <dbReference type="NCBI Taxonomy" id="879819"/>
    <lineage>
        <taxon>Eukaryota</taxon>
        <taxon>Fungi</taxon>
        <taxon>Dikarya</taxon>
        <taxon>Basidiomycota</taxon>
        <taxon>Agaricomycotina</taxon>
        <taxon>Tremellomycetes</taxon>
        <taxon>Trichosporonales</taxon>
        <taxon>Trichosporonaceae</taxon>
        <taxon>Cutaneotrichosporon</taxon>
    </lineage>
</organism>
<evidence type="ECO:0000313" key="2">
    <source>
        <dbReference type="EMBL" id="KLT43972.1"/>
    </source>
</evidence>
<sequence>MAALVLKALSKLLATGTWPRRRRAVPVAKHHEPDHEPDSDPDPLLDSSAFPHLLDLIIAASLPHELMALRQTSKGARSRADAALFSHVAIIALDYPTVEYWAPDMQTRLPLQPRMDADWIDHAAKLTHTRTLDIYPAGARGSGPAATPAFVRGQWALGAWPPATLLHNPSIVRRADTSMPHPPTTTLVDYIDLSSPNPPDQGFIHASGECVDYVLHLSFVQSSNSFPRGLMMRGAKRSHGVKSVTLVLCPQGDGDDEEYEYLAGRADRFDVLLPFLHSLVPWLAGGASLTLVGVERCQPYYIGIASGHPIESRRQRRRNRTRRIFGGNDHVEVDVGGTISPQMTNAMRARLYEISVADATFGRSVEENWHWDRSEIDRAHKVSETMRVVTFDQWRAETDSIVAEWRPKLSL</sequence>
<feature type="region of interest" description="Disordered" evidence="1">
    <location>
        <begin position="24"/>
        <end position="44"/>
    </location>
</feature>
<dbReference type="EMBL" id="KQ087190">
    <property type="protein sequence ID" value="KLT43972.1"/>
    <property type="molecule type" value="Genomic_DNA"/>
</dbReference>
<evidence type="ECO:0000256" key="1">
    <source>
        <dbReference type="SAM" id="MobiDB-lite"/>
    </source>
</evidence>
<keyword evidence="3" id="KW-1185">Reference proteome</keyword>